<dbReference type="EMBL" id="JANTQA010000045">
    <property type="protein sequence ID" value="KAJ3433883.1"/>
    <property type="molecule type" value="Genomic_DNA"/>
</dbReference>
<feature type="region of interest" description="Disordered" evidence="1">
    <location>
        <begin position="1"/>
        <end position="30"/>
    </location>
</feature>
<accession>A0AAV7YVQ8</accession>
<evidence type="ECO:0000313" key="2">
    <source>
        <dbReference type="EMBL" id="KAJ3433883.1"/>
    </source>
</evidence>
<gene>
    <name evidence="2" type="ORF">M0812_19938</name>
</gene>
<evidence type="ECO:0000313" key="3">
    <source>
        <dbReference type="Proteomes" id="UP001146793"/>
    </source>
</evidence>
<reference evidence="2" key="1">
    <citation type="submission" date="2022-08" db="EMBL/GenBank/DDBJ databases">
        <title>Novel sulphate-reducing endosymbionts in the free-living metamonad Anaeramoeba.</title>
        <authorList>
            <person name="Jerlstrom-Hultqvist J."/>
            <person name="Cepicka I."/>
            <person name="Gallot-Lavallee L."/>
            <person name="Salas-Leiva D."/>
            <person name="Curtis B.A."/>
            <person name="Zahonova K."/>
            <person name="Pipaliya S."/>
            <person name="Dacks J."/>
            <person name="Roger A.J."/>
        </authorList>
    </citation>
    <scope>NUCLEOTIDE SEQUENCE</scope>
    <source>
        <strain evidence="2">Busselton2</strain>
    </source>
</reference>
<protein>
    <submittedName>
        <fullName evidence="2">Uncharacterized protein</fullName>
    </submittedName>
</protein>
<comment type="caution">
    <text evidence="2">The sequence shown here is derived from an EMBL/GenBank/DDBJ whole genome shotgun (WGS) entry which is preliminary data.</text>
</comment>
<feature type="compositionally biased region" description="Low complexity" evidence="1">
    <location>
        <begin position="103"/>
        <end position="113"/>
    </location>
</feature>
<dbReference type="AlphaFoldDB" id="A0AAV7YVQ8"/>
<name>A0AAV7YVQ8_9EUKA</name>
<evidence type="ECO:0000256" key="1">
    <source>
        <dbReference type="SAM" id="MobiDB-lite"/>
    </source>
</evidence>
<feature type="region of interest" description="Disordered" evidence="1">
    <location>
        <begin position="97"/>
        <end position="134"/>
    </location>
</feature>
<sequence length="134" mass="15213">MEQESRIICPPPIQSTVKKQSKKKRKDQATRKEMINNVIDLPKEYFLVLGKLCNEGIVLPSQCLAKPNRLIRSLSTNSPQHNFITDKKTAEDFSIYQQKNKTKPNPKANTKAKATTKTKRSSKKLSKTLLNTSV</sequence>
<proteinExistence type="predicted"/>
<organism evidence="2 3">
    <name type="scientific">Anaeramoeba flamelloides</name>
    <dbReference type="NCBI Taxonomy" id="1746091"/>
    <lineage>
        <taxon>Eukaryota</taxon>
        <taxon>Metamonada</taxon>
        <taxon>Anaeramoebidae</taxon>
        <taxon>Anaeramoeba</taxon>
    </lineage>
</organism>
<feature type="compositionally biased region" description="Basic residues" evidence="1">
    <location>
        <begin position="114"/>
        <end position="126"/>
    </location>
</feature>
<dbReference type="Proteomes" id="UP001146793">
    <property type="component" value="Unassembled WGS sequence"/>
</dbReference>